<evidence type="ECO:0000313" key="2">
    <source>
        <dbReference type="Proteomes" id="UP000656042"/>
    </source>
</evidence>
<organism evidence="1 2">
    <name type="scientific">Mangrovihabitans endophyticus</name>
    <dbReference type="NCBI Taxonomy" id="1751298"/>
    <lineage>
        <taxon>Bacteria</taxon>
        <taxon>Bacillati</taxon>
        <taxon>Actinomycetota</taxon>
        <taxon>Actinomycetes</taxon>
        <taxon>Micromonosporales</taxon>
        <taxon>Micromonosporaceae</taxon>
        <taxon>Mangrovihabitans</taxon>
    </lineage>
</organism>
<name>A0A8J3C258_9ACTN</name>
<comment type="caution">
    <text evidence="1">The sequence shown here is derived from an EMBL/GenBank/DDBJ whole genome shotgun (WGS) entry which is preliminary data.</text>
</comment>
<dbReference type="Proteomes" id="UP000656042">
    <property type="component" value="Unassembled WGS sequence"/>
</dbReference>
<evidence type="ECO:0000313" key="1">
    <source>
        <dbReference type="EMBL" id="GGL07741.1"/>
    </source>
</evidence>
<sequence length="91" mass="9395">MHVSHLAVGAAITLGISAACYSALDPDGLTARAREVAGQATCRALDQATTAYLVDHDAAPRTVEDLRPYVRGDISGYRIDGGLPTGPGCPD</sequence>
<gene>
    <name evidence="1" type="ORF">GCM10012284_47690</name>
</gene>
<protein>
    <submittedName>
        <fullName evidence="1">Uncharacterized protein</fullName>
    </submittedName>
</protein>
<dbReference type="EMBL" id="BMMX01000028">
    <property type="protein sequence ID" value="GGL07741.1"/>
    <property type="molecule type" value="Genomic_DNA"/>
</dbReference>
<keyword evidence="2" id="KW-1185">Reference proteome</keyword>
<accession>A0A8J3C258</accession>
<proteinExistence type="predicted"/>
<dbReference type="AlphaFoldDB" id="A0A8J3C258"/>
<reference evidence="1" key="1">
    <citation type="journal article" date="2014" name="Int. J. Syst. Evol. Microbiol.">
        <title>Complete genome sequence of Corynebacterium casei LMG S-19264T (=DSM 44701T), isolated from a smear-ripened cheese.</title>
        <authorList>
            <consortium name="US DOE Joint Genome Institute (JGI-PGF)"/>
            <person name="Walter F."/>
            <person name="Albersmeier A."/>
            <person name="Kalinowski J."/>
            <person name="Ruckert C."/>
        </authorList>
    </citation>
    <scope>NUCLEOTIDE SEQUENCE</scope>
    <source>
        <strain evidence="1">CGMCC 4.7299</strain>
    </source>
</reference>
<reference evidence="1" key="2">
    <citation type="submission" date="2020-09" db="EMBL/GenBank/DDBJ databases">
        <authorList>
            <person name="Sun Q."/>
            <person name="Zhou Y."/>
        </authorList>
    </citation>
    <scope>NUCLEOTIDE SEQUENCE</scope>
    <source>
        <strain evidence="1">CGMCC 4.7299</strain>
    </source>
</reference>